<feature type="transmembrane region" description="Helical" evidence="2">
    <location>
        <begin position="38"/>
        <end position="62"/>
    </location>
</feature>
<reference evidence="3" key="1">
    <citation type="submission" date="2023-09" db="EMBL/GenBank/DDBJ databases">
        <title>Demequina sp. a novel bacteria isolated from Capsicum annuum.</title>
        <authorList>
            <person name="Humaira Z."/>
            <person name="Lee J."/>
            <person name="Cho D."/>
        </authorList>
    </citation>
    <scope>NUCLEOTIDE SEQUENCE</scope>
    <source>
        <strain evidence="3">PMTSA13</strain>
    </source>
</reference>
<evidence type="ECO:0000256" key="2">
    <source>
        <dbReference type="SAM" id="Phobius"/>
    </source>
</evidence>
<feature type="transmembrane region" description="Helical" evidence="2">
    <location>
        <begin position="6"/>
        <end position="26"/>
    </location>
</feature>
<gene>
    <name evidence="3" type="ORF">RN607_14025</name>
</gene>
<evidence type="ECO:0000313" key="3">
    <source>
        <dbReference type="EMBL" id="WNM27304.1"/>
    </source>
</evidence>
<protein>
    <submittedName>
        <fullName evidence="3">Uncharacterized protein</fullName>
    </submittedName>
</protein>
<keyword evidence="2" id="KW-1133">Transmembrane helix</keyword>
<accession>A0AA96FCV9</accession>
<feature type="transmembrane region" description="Helical" evidence="2">
    <location>
        <begin position="133"/>
        <end position="152"/>
    </location>
</feature>
<keyword evidence="2" id="KW-0812">Transmembrane</keyword>
<name>A0AA96FCV9_9MICO</name>
<proteinExistence type="predicted"/>
<dbReference type="RefSeq" id="WP_313543266.1">
    <property type="nucleotide sequence ID" value="NZ_CP134880.1"/>
</dbReference>
<dbReference type="EMBL" id="CP134880">
    <property type="protein sequence ID" value="WNM27304.1"/>
    <property type="molecule type" value="Genomic_DNA"/>
</dbReference>
<feature type="region of interest" description="Disordered" evidence="1">
    <location>
        <begin position="163"/>
        <end position="182"/>
    </location>
</feature>
<evidence type="ECO:0000256" key="1">
    <source>
        <dbReference type="SAM" id="MobiDB-lite"/>
    </source>
</evidence>
<dbReference type="KEGG" id="dcp:RN607_14025"/>
<organism evidence="3">
    <name type="scientific">Demequina capsici</name>
    <dbReference type="NCBI Taxonomy" id="3075620"/>
    <lineage>
        <taxon>Bacteria</taxon>
        <taxon>Bacillati</taxon>
        <taxon>Actinomycetota</taxon>
        <taxon>Actinomycetes</taxon>
        <taxon>Micrococcales</taxon>
        <taxon>Demequinaceae</taxon>
        <taxon>Demequina</taxon>
    </lineage>
</organism>
<feature type="transmembrane region" description="Helical" evidence="2">
    <location>
        <begin position="98"/>
        <end position="121"/>
    </location>
</feature>
<sequence length="182" mass="18759">MGWWIVLAPAWPGGIWAIVAGVRWWVAPARRGELVSRYRLRTVTWLIVTPPLLALGALMLVAAQFGGISVSPYVMAVACIAVLVAAPRVVSSGSIPAAWVMVVVACGATLVTVGPSLLSAISHLDWLLDVLRTSAFGVPTLVGGIVNAFFALGKARAAQGVRTDAGPAAGTGPSDEIPAPLS</sequence>
<keyword evidence="2" id="KW-0472">Membrane</keyword>
<dbReference type="AlphaFoldDB" id="A0AA96FCV9"/>
<dbReference type="Proteomes" id="UP001303408">
    <property type="component" value="Chromosome"/>
</dbReference>
<feature type="transmembrane region" description="Helical" evidence="2">
    <location>
        <begin position="68"/>
        <end position="86"/>
    </location>
</feature>